<gene>
    <name evidence="1" type="ORF">SAMN05216498_2379</name>
</gene>
<evidence type="ECO:0000313" key="2">
    <source>
        <dbReference type="Proteomes" id="UP000199334"/>
    </source>
</evidence>
<sequence>MDPRIKTLIDTTKEKFGLQSYYLKRHDINRDINTFNQTVYTLSMEWFPNGTESTDDGLNPEGTAVIELELNTQKVRSAIFVNSLSFVEGVAFSKIDLETIIAWVEQETHLTYHKQFQLKKHEENQFVFTSCWNGTDTFPLGKIEIQFDSDGKMVLYSVIGSFPADRLVQEETYTLSLDRVEQIARQQLQLINWPDYEKEQVTPVYGIEEIYITNDGKSTIPFEPFDETKGVNINQTITWNTHDATPFEAQDLDLDEEITVEQAFSNEPSPDTFTITFEEQEHCIKTVTQFLSQVYSDDSEKWKIVTLHRDKGYIVATLRLVNERQTIIPRKLSIFLDPKTFEVINYIDNLVMTQMTESFNHTGHAEINHQEAFDNIKDDLELKPCYVYSSEYETYILCGKLDCDMGVSAVDGEVDKFFE</sequence>
<keyword evidence="2" id="KW-1185">Reference proteome</keyword>
<dbReference type="OrthoDB" id="2431483at2"/>
<dbReference type="STRING" id="237069.SAMN05216498_2379"/>
<proteinExistence type="predicted"/>
<dbReference type="EMBL" id="FNIG01000005">
    <property type="protein sequence ID" value="SDN48841.1"/>
    <property type="molecule type" value="Genomic_DNA"/>
</dbReference>
<organism evidence="1 2">
    <name type="scientific">Tenuibacillus multivorans</name>
    <dbReference type="NCBI Taxonomy" id="237069"/>
    <lineage>
        <taxon>Bacteria</taxon>
        <taxon>Bacillati</taxon>
        <taxon>Bacillota</taxon>
        <taxon>Bacilli</taxon>
        <taxon>Bacillales</taxon>
        <taxon>Bacillaceae</taxon>
        <taxon>Tenuibacillus</taxon>
    </lineage>
</organism>
<reference evidence="1 2" key="1">
    <citation type="submission" date="2016-10" db="EMBL/GenBank/DDBJ databases">
        <authorList>
            <person name="de Groot N.N."/>
        </authorList>
    </citation>
    <scope>NUCLEOTIDE SEQUENCE [LARGE SCALE GENOMIC DNA]</scope>
    <source>
        <strain evidence="1 2">CGMCC 1.3442</strain>
    </source>
</reference>
<dbReference type="Proteomes" id="UP000199334">
    <property type="component" value="Unassembled WGS sequence"/>
</dbReference>
<evidence type="ECO:0000313" key="1">
    <source>
        <dbReference type="EMBL" id="SDN48841.1"/>
    </source>
</evidence>
<accession>A0A1H0BTE0</accession>
<protein>
    <submittedName>
        <fullName evidence="1">Uncharacterized protein</fullName>
    </submittedName>
</protein>
<name>A0A1H0BTE0_9BACI</name>
<dbReference type="RefSeq" id="WP_093856801.1">
    <property type="nucleotide sequence ID" value="NZ_BJVZ01000008.1"/>
</dbReference>
<dbReference type="AlphaFoldDB" id="A0A1H0BTE0"/>